<dbReference type="PATRIC" id="fig|1423767.3.peg.1137"/>
<feature type="domain" description="Beta-lactamase class A catalytic" evidence="1">
    <location>
        <begin position="96"/>
        <end position="264"/>
    </location>
</feature>
<evidence type="ECO:0000259" key="1">
    <source>
        <dbReference type="Pfam" id="PF13354"/>
    </source>
</evidence>
<comment type="caution">
    <text evidence="2">The sequence shown here is derived from an EMBL/GenBank/DDBJ whole genome shotgun (WGS) entry which is preliminary data.</text>
</comment>
<dbReference type="InterPro" id="IPR045155">
    <property type="entry name" value="Beta-lactam_cat"/>
</dbReference>
<dbReference type="EMBL" id="AZFU01000025">
    <property type="protein sequence ID" value="KRM03921.1"/>
    <property type="molecule type" value="Genomic_DNA"/>
</dbReference>
<dbReference type="Pfam" id="PF13354">
    <property type="entry name" value="Beta-lactamase2"/>
    <property type="match status" value="1"/>
</dbReference>
<protein>
    <recommendedName>
        <fullName evidence="1">Beta-lactamase class A catalytic domain-containing protein</fullName>
    </recommendedName>
</protein>
<name>A0A0R1VEN5_9LACO</name>
<dbReference type="GO" id="GO:0030655">
    <property type="term" value="P:beta-lactam antibiotic catabolic process"/>
    <property type="evidence" value="ECO:0007669"/>
    <property type="project" value="InterPro"/>
</dbReference>
<proteinExistence type="predicted"/>
<evidence type="ECO:0000313" key="3">
    <source>
        <dbReference type="Proteomes" id="UP000051307"/>
    </source>
</evidence>
<gene>
    <name evidence="2" type="ORF">FC59_GL001099</name>
</gene>
<dbReference type="RefSeq" id="WP_025015065.1">
    <property type="nucleotide sequence ID" value="NZ_AZFU01000025.1"/>
</dbReference>
<dbReference type="GO" id="GO:0008800">
    <property type="term" value="F:beta-lactamase activity"/>
    <property type="evidence" value="ECO:0007669"/>
    <property type="project" value="InterPro"/>
</dbReference>
<dbReference type="Gene3D" id="3.40.710.10">
    <property type="entry name" value="DD-peptidase/beta-lactamase superfamily"/>
    <property type="match status" value="1"/>
</dbReference>
<reference evidence="2 3" key="1">
    <citation type="journal article" date="2015" name="Genome Announc.">
        <title>Expanding the biotechnology potential of lactobacilli through comparative genomics of 213 strains and associated genera.</title>
        <authorList>
            <person name="Sun Z."/>
            <person name="Harris H.M."/>
            <person name="McCann A."/>
            <person name="Guo C."/>
            <person name="Argimon S."/>
            <person name="Zhang W."/>
            <person name="Yang X."/>
            <person name="Jeffery I.B."/>
            <person name="Cooney J.C."/>
            <person name="Kagawa T.F."/>
            <person name="Liu W."/>
            <person name="Song Y."/>
            <person name="Salvetti E."/>
            <person name="Wrobel A."/>
            <person name="Rasinkangas P."/>
            <person name="Parkhill J."/>
            <person name="Rea M.C."/>
            <person name="O'Sullivan O."/>
            <person name="Ritari J."/>
            <person name="Douillard F.P."/>
            <person name="Paul Ross R."/>
            <person name="Yang R."/>
            <person name="Briner A.E."/>
            <person name="Felis G.E."/>
            <person name="de Vos W.M."/>
            <person name="Barrangou R."/>
            <person name="Klaenhammer T.R."/>
            <person name="Caufield P.W."/>
            <person name="Cui Y."/>
            <person name="Zhang H."/>
            <person name="O'Toole P.W."/>
        </authorList>
    </citation>
    <scope>NUCLEOTIDE SEQUENCE [LARGE SCALE GENOMIC DNA]</scope>
    <source>
        <strain evidence="2 3">DSM 16761</strain>
    </source>
</reference>
<dbReference type="eggNOG" id="COG2367">
    <property type="taxonomic scope" value="Bacteria"/>
</dbReference>
<dbReference type="Proteomes" id="UP000051307">
    <property type="component" value="Unassembled WGS sequence"/>
</dbReference>
<dbReference type="SUPFAM" id="SSF56601">
    <property type="entry name" value="beta-lactamase/transpeptidase-like"/>
    <property type="match status" value="1"/>
</dbReference>
<accession>A0A0R1VEN5</accession>
<dbReference type="AlphaFoldDB" id="A0A0R1VEN5"/>
<sequence>MKHKVLIGAIITTLVAFLLYTTNLKRVDNAKLKVVGPTTSKVNKKKKAKEPKVKTLKEPKVNSIEYTNHVKAKSGSNKKLVKIIKKTMGVDDSYQVAVQDLTNSSRYAVVANTQKAHDAKKAMKLFLLIALYEQEQNGKINSRTAIKIKKSDKAKGDKMFQVNMAYGIAYLREGMLKGNKTASNALLRKVGVNNVDSVAKRMGATQTSIAKNFNGDSYGKTTANDLTKTMVGLYQGRVLNRQHASRVLSTIASSRPLPSMVNGISGGIYAIGDDDFATAIVQGNGHAYSMSVWGSNNKNFNKLGKQVNNWFSKRK</sequence>
<dbReference type="InterPro" id="IPR012338">
    <property type="entry name" value="Beta-lactam/transpept-like"/>
</dbReference>
<dbReference type="OrthoDB" id="2320855at2"/>
<evidence type="ECO:0000313" key="2">
    <source>
        <dbReference type="EMBL" id="KRM03921.1"/>
    </source>
</evidence>
<organism evidence="2 3">
    <name type="scientific">Lactobacillus kitasatonis DSM 16761 = JCM 1039</name>
    <dbReference type="NCBI Taxonomy" id="1423767"/>
    <lineage>
        <taxon>Bacteria</taxon>
        <taxon>Bacillati</taxon>
        <taxon>Bacillota</taxon>
        <taxon>Bacilli</taxon>
        <taxon>Lactobacillales</taxon>
        <taxon>Lactobacillaceae</taxon>
        <taxon>Lactobacillus</taxon>
    </lineage>
</organism>